<name>A0A162JAX4_METRR</name>
<dbReference type="STRING" id="1081105.A0A162JAX4"/>
<keyword evidence="4 7" id="KW-1133">Transmembrane helix</keyword>
<dbReference type="GO" id="GO:0004525">
    <property type="term" value="F:ribonuclease III activity"/>
    <property type="evidence" value="ECO:0007669"/>
    <property type="project" value="InterPro"/>
</dbReference>
<dbReference type="Gene3D" id="1.10.1520.10">
    <property type="entry name" value="Ribonuclease III domain"/>
    <property type="match status" value="1"/>
</dbReference>
<evidence type="ECO:0000256" key="1">
    <source>
        <dbReference type="ARBA" id="ARBA00004370"/>
    </source>
</evidence>
<feature type="transmembrane region" description="Helical" evidence="7">
    <location>
        <begin position="78"/>
        <end position="99"/>
    </location>
</feature>
<dbReference type="Proteomes" id="UP000243498">
    <property type="component" value="Unassembled WGS sequence"/>
</dbReference>
<feature type="compositionally biased region" description="Basic and acidic residues" evidence="6">
    <location>
        <begin position="254"/>
        <end position="266"/>
    </location>
</feature>
<evidence type="ECO:0000256" key="6">
    <source>
        <dbReference type="SAM" id="MobiDB-lite"/>
    </source>
</evidence>
<evidence type="ECO:0000313" key="10">
    <source>
        <dbReference type="Proteomes" id="UP000243498"/>
    </source>
</evidence>
<proteinExistence type="predicted"/>
<feature type="transmembrane region" description="Helical" evidence="7">
    <location>
        <begin position="143"/>
        <end position="168"/>
    </location>
</feature>
<keyword evidence="5 7" id="KW-0472">Membrane</keyword>
<feature type="transmembrane region" description="Helical" evidence="7">
    <location>
        <begin position="188"/>
        <end position="207"/>
    </location>
</feature>
<gene>
    <name evidence="9" type="ORF">NOR_05296</name>
</gene>
<keyword evidence="2" id="KW-0813">Transport</keyword>
<keyword evidence="3 7" id="KW-0812">Transmembrane</keyword>
<dbReference type="InterPro" id="IPR000999">
    <property type="entry name" value="RNase_III_dom"/>
</dbReference>
<organism evidence="9 10">
    <name type="scientific">Metarhizium rileyi (strain RCEF 4871)</name>
    <name type="common">Nomuraea rileyi</name>
    <dbReference type="NCBI Taxonomy" id="1649241"/>
    <lineage>
        <taxon>Eukaryota</taxon>
        <taxon>Fungi</taxon>
        <taxon>Dikarya</taxon>
        <taxon>Ascomycota</taxon>
        <taxon>Pezizomycotina</taxon>
        <taxon>Sordariomycetes</taxon>
        <taxon>Hypocreomycetidae</taxon>
        <taxon>Hypocreales</taxon>
        <taxon>Clavicipitaceae</taxon>
        <taxon>Metarhizium</taxon>
    </lineage>
</organism>
<dbReference type="PANTHER" id="PTHR48020">
    <property type="entry name" value="PROTON MYO-INOSITOL COTRANSPORTER"/>
    <property type="match status" value="1"/>
</dbReference>
<dbReference type="FunFam" id="1.10.1520.10:FF:000018">
    <property type="entry name" value="RNase III domain protein"/>
    <property type="match status" value="1"/>
</dbReference>
<feature type="domain" description="RNase III" evidence="8">
    <location>
        <begin position="392"/>
        <end position="539"/>
    </location>
</feature>
<evidence type="ECO:0000256" key="2">
    <source>
        <dbReference type="ARBA" id="ARBA00022448"/>
    </source>
</evidence>
<accession>A0A162JAX4</accession>
<sequence length="544" mass="60561">MELQEARDLYYAHCHVMEERDAFAGASFLRRAWELVAVPRLRRATMANAWIVISQQFSGINIMAFYSSTIFSEAGYSILSSLLASLGFGIVLFVFDFPAVYTMDTYGRRNLLLVTFPNMAWCLLAAGLCSFMPADSDARIPLIALFIYIFTAFYGPGAGMTICVNNAAGSALSLTFPSLLEKLTPTGAFAFCAGLNVLAFLVIFLIVPETKKRTLEELDYISASPREDIYRIRHAHRESTNPNPVNRPPVGVHNLRDPIPARDRKTTHETSIFTMTTNTYHLPILANHFPTIMALQPCRAHLPRARHTLHILKPSLRTYAADSTPEPFTARTRESPAPPRWSQTPAGMKAPMQLNFAKSFKNKIWKVNNNPGKLDDMYNRLLGPGGSKMLPEELKWLAVTHKSFDQGRRGFNDKLALMGRLTLVMEGTKEIVSKSPLPGSRRADEFGRVPFEHEQLASVDNLNVEGPKDYVGKERLYSLAMDAGMLDVLRWKPRLPGNLESSGVEVVVNGAVLAIVGAITLQHGSVVASTVVRERILARLPRKE</sequence>
<feature type="transmembrane region" description="Helical" evidence="7">
    <location>
        <begin position="47"/>
        <end position="66"/>
    </location>
</feature>
<dbReference type="AlphaFoldDB" id="A0A162JAX4"/>
<feature type="region of interest" description="Disordered" evidence="6">
    <location>
        <begin position="238"/>
        <end position="266"/>
    </location>
</feature>
<dbReference type="EMBL" id="AZHC01000015">
    <property type="protein sequence ID" value="OAA41788.1"/>
    <property type="molecule type" value="Genomic_DNA"/>
</dbReference>
<reference evidence="9 10" key="1">
    <citation type="journal article" date="2016" name="Genome Biol. Evol.">
        <title>Divergent and convergent evolution of fungal pathogenicity.</title>
        <authorList>
            <person name="Shang Y."/>
            <person name="Xiao G."/>
            <person name="Zheng P."/>
            <person name="Cen K."/>
            <person name="Zhan S."/>
            <person name="Wang C."/>
        </authorList>
    </citation>
    <scope>NUCLEOTIDE SEQUENCE [LARGE SCALE GENOMIC DNA]</scope>
    <source>
        <strain evidence="9 10">RCEF 4871</strain>
    </source>
</reference>
<comment type="caution">
    <text evidence="9">The sequence shown here is derived from an EMBL/GenBank/DDBJ whole genome shotgun (WGS) entry which is preliminary data.</text>
</comment>
<dbReference type="Pfam" id="PF14622">
    <property type="entry name" value="Ribonucleas_3_3"/>
    <property type="match status" value="1"/>
</dbReference>
<dbReference type="InterPro" id="IPR036259">
    <property type="entry name" value="MFS_trans_sf"/>
</dbReference>
<comment type="subcellular location">
    <subcellularLocation>
        <location evidence="1">Membrane</location>
    </subcellularLocation>
</comment>
<keyword evidence="10" id="KW-1185">Reference proteome</keyword>
<dbReference type="PANTHER" id="PTHR48020:SF4">
    <property type="entry name" value="SYMPORT, PUTATIVE (AFU_ORTHOLOGUE AFUA_3G11790)-RELATED"/>
    <property type="match status" value="1"/>
</dbReference>
<dbReference type="InterPro" id="IPR050814">
    <property type="entry name" value="Myo-inositol_Transporter"/>
</dbReference>
<feature type="region of interest" description="Disordered" evidence="6">
    <location>
        <begin position="321"/>
        <end position="347"/>
    </location>
</feature>
<evidence type="ECO:0000256" key="5">
    <source>
        <dbReference type="ARBA" id="ARBA00023136"/>
    </source>
</evidence>
<evidence type="ECO:0000313" key="9">
    <source>
        <dbReference type="EMBL" id="OAA41788.1"/>
    </source>
</evidence>
<dbReference type="SUPFAM" id="SSF103473">
    <property type="entry name" value="MFS general substrate transporter"/>
    <property type="match status" value="1"/>
</dbReference>
<evidence type="ECO:0000256" key="7">
    <source>
        <dbReference type="SAM" id="Phobius"/>
    </source>
</evidence>
<evidence type="ECO:0000256" key="4">
    <source>
        <dbReference type="ARBA" id="ARBA00022989"/>
    </source>
</evidence>
<dbReference type="OrthoDB" id="2281895at2759"/>
<dbReference type="InterPro" id="IPR036389">
    <property type="entry name" value="RNase_III_sf"/>
</dbReference>
<dbReference type="GO" id="GO:0006396">
    <property type="term" value="P:RNA processing"/>
    <property type="evidence" value="ECO:0007669"/>
    <property type="project" value="InterPro"/>
</dbReference>
<feature type="transmembrane region" description="Helical" evidence="7">
    <location>
        <begin position="111"/>
        <end position="131"/>
    </location>
</feature>
<dbReference type="GO" id="GO:0016020">
    <property type="term" value="C:membrane"/>
    <property type="evidence" value="ECO:0007669"/>
    <property type="project" value="UniProtKB-SubCell"/>
</dbReference>
<dbReference type="Pfam" id="PF00083">
    <property type="entry name" value="Sugar_tr"/>
    <property type="match status" value="1"/>
</dbReference>
<evidence type="ECO:0000256" key="3">
    <source>
        <dbReference type="ARBA" id="ARBA00022692"/>
    </source>
</evidence>
<dbReference type="InterPro" id="IPR005828">
    <property type="entry name" value="MFS_sugar_transport-like"/>
</dbReference>
<dbReference type="GO" id="GO:0022857">
    <property type="term" value="F:transmembrane transporter activity"/>
    <property type="evidence" value="ECO:0007669"/>
    <property type="project" value="InterPro"/>
</dbReference>
<evidence type="ECO:0000259" key="8">
    <source>
        <dbReference type="Pfam" id="PF14622"/>
    </source>
</evidence>
<dbReference type="Gene3D" id="1.20.1250.20">
    <property type="entry name" value="MFS general substrate transporter like domains"/>
    <property type="match status" value="1"/>
</dbReference>
<protein>
    <submittedName>
        <fullName evidence="9">Major facilitator superfamily domain, general substrate transporter</fullName>
    </submittedName>
</protein>
<feature type="compositionally biased region" description="Low complexity" evidence="6">
    <location>
        <begin position="241"/>
        <end position="253"/>
    </location>
</feature>